<reference evidence="1" key="1">
    <citation type="submission" date="2019-08" db="EMBL/GenBank/DDBJ databases">
        <authorList>
            <person name="Kucharzyk K."/>
            <person name="Murdoch R.W."/>
            <person name="Higgins S."/>
            <person name="Loffler F."/>
        </authorList>
    </citation>
    <scope>NUCLEOTIDE SEQUENCE</scope>
</reference>
<organism evidence="1">
    <name type="scientific">bioreactor metagenome</name>
    <dbReference type="NCBI Taxonomy" id="1076179"/>
    <lineage>
        <taxon>unclassified sequences</taxon>
        <taxon>metagenomes</taxon>
        <taxon>ecological metagenomes</taxon>
    </lineage>
</organism>
<protein>
    <submittedName>
        <fullName evidence="1">Uncharacterized protein</fullName>
    </submittedName>
</protein>
<dbReference type="AlphaFoldDB" id="A0A645BWI7"/>
<gene>
    <name evidence="1" type="ORF">SDC9_116413</name>
</gene>
<comment type="caution">
    <text evidence="1">The sequence shown here is derived from an EMBL/GenBank/DDBJ whole genome shotgun (WGS) entry which is preliminary data.</text>
</comment>
<name>A0A645BWI7_9ZZZZ</name>
<dbReference type="EMBL" id="VSSQ01022895">
    <property type="protein sequence ID" value="MPM69468.1"/>
    <property type="molecule type" value="Genomic_DNA"/>
</dbReference>
<accession>A0A645BWI7</accession>
<proteinExistence type="predicted"/>
<evidence type="ECO:0000313" key="1">
    <source>
        <dbReference type="EMBL" id="MPM69468.1"/>
    </source>
</evidence>
<sequence>MYGVLCIVCGKTATSKAQKVPLTVLLVGLGCLSRAGWAKTEALGVVRNEKNAGSSIETKTRQKYIKDYPCVGLKALQERLFVTTK</sequence>